<sequence length="103" mass="11590">MTSLTGEELPPNARRAARAYRLSFSLMQNGIVVPVRFNYEHIRPSNTILTTICETNGENGDPIVGFNRTAIYNVVPGPGYFEIWLEINSGQPIWVRIDALVIR</sequence>
<name>A0ABT5AZI8_9BACT</name>
<dbReference type="Proteomes" id="UP001217838">
    <property type="component" value="Unassembled WGS sequence"/>
</dbReference>
<dbReference type="EMBL" id="JAQNDN010000001">
    <property type="protein sequence ID" value="MDC0666918.1"/>
    <property type="molecule type" value="Genomic_DNA"/>
</dbReference>
<proteinExistence type="predicted"/>
<accession>A0ABT5AZI8</accession>
<evidence type="ECO:0000313" key="2">
    <source>
        <dbReference type="Proteomes" id="UP001217838"/>
    </source>
</evidence>
<comment type="caution">
    <text evidence="1">The sequence shown here is derived from an EMBL/GenBank/DDBJ whole genome shotgun (WGS) entry which is preliminary data.</text>
</comment>
<gene>
    <name evidence="1" type="ORF">POL58_04185</name>
</gene>
<organism evidence="1 2">
    <name type="scientific">Nannocystis radixulma</name>
    <dbReference type="NCBI Taxonomy" id="2995305"/>
    <lineage>
        <taxon>Bacteria</taxon>
        <taxon>Pseudomonadati</taxon>
        <taxon>Myxococcota</taxon>
        <taxon>Polyangia</taxon>
        <taxon>Nannocystales</taxon>
        <taxon>Nannocystaceae</taxon>
        <taxon>Nannocystis</taxon>
    </lineage>
</organism>
<keyword evidence="2" id="KW-1185">Reference proteome</keyword>
<evidence type="ECO:0000313" key="1">
    <source>
        <dbReference type="EMBL" id="MDC0666918.1"/>
    </source>
</evidence>
<protein>
    <submittedName>
        <fullName evidence="1">Uncharacterized protein</fullName>
    </submittedName>
</protein>
<reference evidence="1 2" key="1">
    <citation type="submission" date="2022-11" db="EMBL/GenBank/DDBJ databases">
        <title>Minimal conservation of predation-associated metabolite biosynthetic gene clusters underscores biosynthetic potential of Myxococcota including descriptions for ten novel species: Archangium lansinium sp. nov., Myxococcus landrumus sp. nov., Nannocystis bai.</title>
        <authorList>
            <person name="Ahearne A."/>
            <person name="Stevens C."/>
            <person name="Dowd S."/>
        </authorList>
    </citation>
    <scope>NUCLEOTIDE SEQUENCE [LARGE SCALE GENOMIC DNA]</scope>
    <source>
        <strain evidence="1 2">NCELM</strain>
    </source>
</reference>
<dbReference type="RefSeq" id="WP_271994672.1">
    <property type="nucleotide sequence ID" value="NZ_JAQNDN010000001.1"/>
</dbReference>